<dbReference type="Gene3D" id="3.30.470.20">
    <property type="entry name" value="ATP-grasp fold, B domain"/>
    <property type="match status" value="2"/>
</dbReference>
<dbReference type="FunFam" id="3.40.50.20:FF:000001">
    <property type="entry name" value="Carbamoyl-phosphate synthase large chain"/>
    <property type="match status" value="1"/>
</dbReference>
<evidence type="ECO:0000256" key="29">
    <source>
        <dbReference type="ARBA" id="ARBA00044063"/>
    </source>
</evidence>
<dbReference type="InterPro" id="IPR036901">
    <property type="entry name" value="Asp/Orn_carbamoylTrfase_sf"/>
</dbReference>
<dbReference type="FunFam" id="3.40.50.1370:FF:000002">
    <property type="entry name" value="Aspartate carbamoyltransferase 2"/>
    <property type="match status" value="1"/>
</dbReference>
<dbReference type="EC" id="6.3.5.5" evidence="7"/>
<dbReference type="Gene3D" id="3.40.50.20">
    <property type="match status" value="2"/>
</dbReference>
<evidence type="ECO:0000256" key="27">
    <source>
        <dbReference type="ARBA" id="ARBA00043984"/>
    </source>
</evidence>
<dbReference type="GO" id="GO:0006221">
    <property type="term" value="P:pyrimidine nucleotide biosynthetic process"/>
    <property type="evidence" value="ECO:0007669"/>
    <property type="project" value="UniProtKB-KW"/>
</dbReference>
<dbReference type="PROSITE" id="PS00097">
    <property type="entry name" value="CARBAMOYLTRANSFERASE"/>
    <property type="match status" value="1"/>
</dbReference>
<organism evidence="40 41">
    <name type="scientific">Heterodera trifolii</name>
    <dbReference type="NCBI Taxonomy" id="157864"/>
    <lineage>
        <taxon>Eukaryota</taxon>
        <taxon>Metazoa</taxon>
        <taxon>Ecdysozoa</taxon>
        <taxon>Nematoda</taxon>
        <taxon>Chromadorea</taxon>
        <taxon>Rhabditida</taxon>
        <taxon>Tylenchina</taxon>
        <taxon>Tylenchomorpha</taxon>
        <taxon>Tylenchoidea</taxon>
        <taxon>Heteroderidae</taxon>
        <taxon>Heteroderinae</taxon>
        <taxon>Heterodera</taxon>
    </lineage>
</organism>
<dbReference type="FunFam" id="3.30.1490.20:FF:000001">
    <property type="entry name" value="Carbamoyl-phosphate synthase large chain"/>
    <property type="match status" value="1"/>
</dbReference>
<protein>
    <recommendedName>
        <fullName evidence="35">Carbamoyl phosphate synthase arginine-specific large chain</fullName>
        <ecNumber evidence="10">2.1.3.2</ecNumber>
        <ecNumber evidence="9">3.5.1.2</ecNumber>
        <ecNumber evidence="8">3.5.2.3</ecNumber>
        <ecNumber evidence="29">6.3.4.16</ecNumber>
        <ecNumber evidence="7">6.3.5.5</ecNumber>
    </recommendedName>
</protein>
<dbReference type="SUPFAM" id="SSF52440">
    <property type="entry name" value="PreATP-grasp domain"/>
    <property type="match status" value="2"/>
</dbReference>
<evidence type="ECO:0000256" key="21">
    <source>
        <dbReference type="ARBA" id="ARBA00022962"/>
    </source>
</evidence>
<dbReference type="PANTHER" id="PTHR11405">
    <property type="entry name" value="CARBAMOYLTRANSFERASE FAMILY MEMBER"/>
    <property type="match status" value="1"/>
</dbReference>
<evidence type="ECO:0000256" key="31">
    <source>
        <dbReference type="ARBA" id="ARBA00048492"/>
    </source>
</evidence>
<dbReference type="Gene3D" id="3.50.30.20">
    <property type="entry name" value="Carbamoyl-phosphate synthase small subunit, N-terminal domain"/>
    <property type="match status" value="1"/>
</dbReference>
<dbReference type="Gene3D" id="1.10.1030.10">
    <property type="entry name" value="Carbamoyl-phosphate synthetase, large subunit oligomerisation domain"/>
    <property type="match status" value="1"/>
</dbReference>
<dbReference type="Pfam" id="PF02786">
    <property type="entry name" value="CPSase_L_D2"/>
    <property type="match status" value="2"/>
</dbReference>
<comment type="cofactor">
    <cofactor evidence="1">
        <name>Zn(2+)</name>
        <dbReference type="ChEBI" id="CHEBI:29105"/>
    </cofactor>
</comment>
<dbReference type="Pfam" id="PF02729">
    <property type="entry name" value="OTCace_N"/>
    <property type="match status" value="1"/>
</dbReference>
<comment type="pathway">
    <text evidence="2">Pyrimidine metabolism; UMP biosynthesis via de novo pathway; (S)-dihydroorotate from bicarbonate: step 1/3.</text>
</comment>
<comment type="pathway">
    <text evidence="3">Pyrimidine metabolism; UMP biosynthesis via de novo pathway; (S)-dihydroorotate from bicarbonate: step 2/3.</text>
</comment>
<dbReference type="HAMAP" id="MF_01209">
    <property type="entry name" value="CPSase_S_chain"/>
    <property type="match status" value="1"/>
</dbReference>
<dbReference type="CDD" id="cd01423">
    <property type="entry name" value="MGS_CPS_I_III"/>
    <property type="match status" value="1"/>
</dbReference>
<evidence type="ECO:0000256" key="12">
    <source>
        <dbReference type="ARBA" id="ARBA00022598"/>
    </source>
</evidence>
<dbReference type="SUPFAM" id="SSF52021">
    <property type="entry name" value="Carbamoyl phosphate synthetase, small subunit N-terminal domain"/>
    <property type="match status" value="1"/>
</dbReference>
<dbReference type="InterPro" id="IPR011607">
    <property type="entry name" value="MGS-like_dom"/>
</dbReference>
<comment type="catalytic activity">
    <reaction evidence="33">
        <text>carbamoyl phosphate + L-aspartate = N-carbamoyl-L-aspartate + phosphate + H(+)</text>
        <dbReference type="Rhea" id="RHEA:20013"/>
        <dbReference type="ChEBI" id="CHEBI:15378"/>
        <dbReference type="ChEBI" id="CHEBI:29991"/>
        <dbReference type="ChEBI" id="CHEBI:32814"/>
        <dbReference type="ChEBI" id="CHEBI:43474"/>
        <dbReference type="ChEBI" id="CHEBI:58228"/>
        <dbReference type="EC" id="2.1.3.2"/>
    </reaction>
</comment>
<evidence type="ECO:0000256" key="15">
    <source>
        <dbReference type="ARBA" id="ARBA00022723"/>
    </source>
</evidence>
<evidence type="ECO:0000256" key="36">
    <source>
        <dbReference type="PROSITE-ProRule" id="PRU00409"/>
    </source>
</evidence>
<dbReference type="InterPro" id="IPR011761">
    <property type="entry name" value="ATP-grasp"/>
</dbReference>
<dbReference type="InterPro" id="IPR006275">
    <property type="entry name" value="CPSase_lsu"/>
</dbReference>
<evidence type="ECO:0000259" key="39">
    <source>
        <dbReference type="PROSITE" id="PS51855"/>
    </source>
</evidence>
<dbReference type="GO" id="GO:0005524">
    <property type="term" value="F:ATP binding"/>
    <property type="evidence" value="ECO:0007669"/>
    <property type="project" value="UniProtKB-UniRule"/>
</dbReference>
<dbReference type="InterPro" id="IPR006680">
    <property type="entry name" value="Amidohydro-rel"/>
</dbReference>
<comment type="catalytic activity">
    <reaction evidence="32">
        <text>hydrogencarbonate + L-glutamine + 2 ATP + H2O = carbamoyl phosphate + L-glutamate + 2 ADP + phosphate + 2 H(+)</text>
        <dbReference type="Rhea" id="RHEA:18633"/>
        <dbReference type="ChEBI" id="CHEBI:15377"/>
        <dbReference type="ChEBI" id="CHEBI:15378"/>
        <dbReference type="ChEBI" id="CHEBI:17544"/>
        <dbReference type="ChEBI" id="CHEBI:29985"/>
        <dbReference type="ChEBI" id="CHEBI:30616"/>
        <dbReference type="ChEBI" id="CHEBI:43474"/>
        <dbReference type="ChEBI" id="CHEBI:58228"/>
        <dbReference type="ChEBI" id="CHEBI:58359"/>
        <dbReference type="ChEBI" id="CHEBI:456216"/>
        <dbReference type="EC" id="6.3.5.5"/>
    </reaction>
</comment>
<keyword evidence="20 36" id="KW-0067">ATP-binding</keyword>
<dbReference type="InterPro" id="IPR058047">
    <property type="entry name" value="CPSase_preATP-grasp"/>
</dbReference>
<comment type="similarity">
    <text evidence="6">Belongs to the CarB family.</text>
</comment>
<comment type="catalytic activity">
    <reaction evidence="31">
        <text>(S)-dihydroorotate + H2O = N-carbamoyl-L-aspartate + H(+)</text>
        <dbReference type="Rhea" id="RHEA:24296"/>
        <dbReference type="ChEBI" id="CHEBI:15377"/>
        <dbReference type="ChEBI" id="CHEBI:15378"/>
        <dbReference type="ChEBI" id="CHEBI:30864"/>
        <dbReference type="ChEBI" id="CHEBI:32814"/>
        <dbReference type="EC" id="3.5.2.3"/>
    </reaction>
</comment>
<evidence type="ECO:0000259" key="38">
    <source>
        <dbReference type="PROSITE" id="PS50975"/>
    </source>
</evidence>
<evidence type="ECO:0000256" key="14">
    <source>
        <dbReference type="ARBA" id="ARBA00022679"/>
    </source>
</evidence>
<comment type="similarity">
    <text evidence="25">In the 3rd section; belongs to the metallo-dependent hydrolases superfamily. DHOase family. CAD subfamily.</text>
</comment>
<accession>A0ABD2M4K7</accession>
<dbReference type="InterPro" id="IPR032466">
    <property type="entry name" value="Metal_Hydrolase"/>
</dbReference>
<dbReference type="InterPro" id="IPR036914">
    <property type="entry name" value="MGS-like_dom_sf"/>
</dbReference>
<dbReference type="InterPro" id="IPR002082">
    <property type="entry name" value="Asp_carbamoyltransf"/>
</dbReference>
<dbReference type="InterPro" id="IPR013815">
    <property type="entry name" value="ATP_grasp_subdomain_1"/>
</dbReference>
<comment type="pathway">
    <text evidence="4">Pyrimidine metabolism; UMP biosynthesis via de novo pathway; (S)-dihydroorotate from bicarbonate: step 3/3.</text>
</comment>
<keyword evidence="11" id="KW-0055">Arginine biosynthesis</keyword>
<dbReference type="InterPro" id="IPR006131">
    <property type="entry name" value="Asp_carbamoyltransf_Asp/Orn-bd"/>
</dbReference>
<evidence type="ECO:0000256" key="23">
    <source>
        <dbReference type="ARBA" id="ARBA00023211"/>
    </source>
</evidence>
<dbReference type="Pfam" id="PF02787">
    <property type="entry name" value="CPSase_L_D3"/>
    <property type="match status" value="1"/>
</dbReference>
<dbReference type="FunFam" id="3.40.50.20:FF:000002">
    <property type="entry name" value="Carbamoyl-phosphate synthase large chain"/>
    <property type="match status" value="1"/>
</dbReference>
<dbReference type="InterPro" id="IPR036480">
    <property type="entry name" value="CarbP_synth_ssu_N_sf"/>
</dbReference>
<dbReference type="FunFam" id="3.30.470.20:FF:000026">
    <property type="entry name" value="Carbamoyl-phosphate synthase large chain"/>
    <property type="match status" value="1"/>
</dbReference>
<comment type="similarity">
    <text evidence="28">In the 2nd section; belongs to the CarB family.</text>
</comment>
<keyword evidence="14" id="KW-0808">Transferase</keyword>
<dbReference type="NCBIfam" id="TIGR01368">
    <property type="entry name" value="CPSaseIIsmall"/>
    <property type="match status" value="1"/>
</dbReference>
<evidence type="ECO:0000256" key="5">
    <source>
        <dbReference type="ARBA" id="ARBA00005077"/>
    </source>
</evidence>
<feature type="domain" description="ATP-grasp" evidence="38">
    <location>
        <begin position="1101"/>
        <end position="1294"/>
    </location>
</feature>
<dbReference type="InterPro" id="IPR036897">
    <property type="entry name" value="CarbamoylP_synth_lsu_oligo_sf"/>
</dbReference>
<evidence type="ECO:0000256" key="4">
    <source>
        <dbReference type="ARBA" id="ARBA00004880"/>
    </source>
</evidence>
<dbReference type="InterPro" id="IPR006130">
    <property type="entry name" value="Asp/Orn_carbamoylTrfase"/>
</dbReference>
<evidence type="ECO:0000256" key="3">
    <source>
        <dbReference type="ARBA" id="ARBA00004852"/>
    </source>
</evidence>
<dbReference type="PROSITE" id="PS51855">
    <property type="entry name" value="MGS"/>
    <property type="match status" value="1"/>
</dbReference>
<feature type="domain" description="ATP-grasp" evidence="38">
    <location>
        <begin position="543"/>
        <end position="735"/>
    </location>
</feature>
<dbReference type="SMART" id="SM00851">
    <property type="entry name" value="MGS"/>
    <property type="match status" value="1"/>
</dbReference>
<proteinExistence type="inferred from homology"/>
<reference evidence="40 41" key="1">
    <citation type="submission" date="2024-10" db="EMBL/GenBank/DDBJ databases">
        <authorList>
            <person name="Kim D."/>
        </authorList>
    </citation>
    <scope>NUCLEOTIDE SEQUENCE [LARGE SCALE GENOMIC DNA]</scope>
    <source>
        <strain evidence="40">BH-2024</strain>
    </source>
</reference>
<evidence type="ECO:0000256" key="30">
    <source>
        <dbReference type="ARBA" id="ARBA00047359"/>
    </source>
</evidence>
<dbReference type="SUPFAM" id="SSF52335">
    <property type="entry name" value="Methylglyoxal synthase-like"/>
    <property type="match status" value="1"/>
</dbReference>
<dbReference type="PANTHER" id="PTHR11405:SF5">
    <property type="entry name" value="CAD PROTEIN"/>
    <property type="match status" value="1"/>
</dbReference>
<dbReference type="EC" id="2.1.3.2" evidence="10"/>
<dbReference type="InterPro" id="IPR005480">
    <property type="entry name" value="CPSase_lsu_oligo"/>
</dbReference>
<keyword evidence="15" id="KW-0479">Metal-binding</keyword>
<keyword evidence="12" id="KW-0436">Ligase</keyword>
<keyword evidence="41" id="KW-1185">Reference proteome</keyword>
<evidence type="ECO:0000256" key="22">
    <source>
        <dbReference type="ARBA" id="ARBA00022975"/>
    </source>
</evidence>
<evidence type="ECO:0000313" key="40">
    <source>
        <dbReference type="EMBL" id="KAL3122391.1"/>
    </source>
</evidence>
<sequence>MSSRDSEFELLNAFLCFEDGTRMHGKLFGAARAVVGELVFQTGMVGYVESLTDPSYARQLLVLTYPLIGNYGVPDETKKDPKWPQLPTKCFESTQIWPAALVVNRICPEGEHSHWEAVQSLSNWLSKAGVPGLSGVDTRLLTKRIRENGTLKAKLVLESDDPERFQFVNINEENLVAKVSRKSPQWFGDKEKCQSRILTIDCGLKNNQIRCFLQRGCAVHVVPWDFPIDQHIEDYDAIFLSNGPGDPQMCAPLIERLRRILLDRPKTAIFGICLGHQLLAIAAGASTYKLRFGNRGHNQPCVHTDSGRCFITSQNHGFAVDAKSLEGTNWTPLFTNANDATNEGIVHKEHPQFSVQFHPEHCAGPMDMECLFDIFLHAVQSHKQGQTINIRQLLNERLSMPSSALANGSYREQVQPQRKVLILGSGGLSIGQAGEFDYSGAQAIKALKEMGLRTVLVNPNVATVQTTKGFADRVYFLPIIKEYVTEVIKKERPTGILCTFGGQTALNCAVDLYNSGVLSEYGVTVLGTSIETIMRTEDRELFKEFVLKIGEKVADCRAANTIEEAEKAAEQIGYPVLVRAAYALGGLGSGFAETRDELMAIARQALAHSKQVLIDKSFQGWKEIEYEVVRDAYDNCITVCNMENVDPLGIHTGDSVVVAPSQTLNNEEYFRMRQTALKVIRGLGIIGECNIQYALNPNKMEYFIVEVNARLSRSSALASKATGYPLAYIAAKLALGESLVTLRNTVTRDTTACFEPSLDYCVVKVPRWDLAKFADVNRKIGSSMKSVGEVMAIGRSFEEALQKAFRMVNDQNDGFSPHIFKEKVTEKDLRDPTDKRMQAVARALYNNEPNIAGTAGCNDEFVHFLHQCTRIDKWFLYRMKTIVDMYRTLEGQEMDEYVSPDLLLRAKQLGFSDAQIGTCIGRNEDEIRKLRHLHSIVPMVKRIDTVAAEWPAKTNYLYLTYNGAEHDIEFEQKKSNSVIVLGSGVYRIGSSVEFDACAVGCVQELKRLGFKTVMINCNPETVSTDYDMCDRLYFEEISLEVVSGIYENEHPNGIILAFGGQAANNIALSLQLASPNLTVPIKVFGTPPKFVDEAEDRFQFSRALDELDISQPKWKNAKSVEEAVGQCAAEVGGYPCLIRPSYVLSGAAMKVAHNEEDLSNFLSEAALVARDKPVVVSKFIENAKEIDVDAVAIGGRVLVSAISEHVENAGIHSGDATLITPPQDLNAFTTRKIHEIIRHIARRFNVTGPFNLQLIAKDDKLFVIECNLRVSRSFPFISKTLDIDFVALATRAMMWTQEPTKFIQSFTRPEQSNNKVGVKVPQFSFSRLTGADVVMGVEMLSTGEVACFGRTRREAYLKALLSTGFQLPKRVIFLSIGYKQRAEMLESVRMLDRLGFTLYGSKGTADYYASENNIRIKNLEWPFEEKDNYHMYGAKMNTVAEFVEKKIIDFMIILPIRGSGAYRPGAYRTHGYNTRRMAIDNGIPLITDIKCAKLFITALFELYQVEHPILANDNNANINGAARLPPMDASVDCLSAESLVRLPGLIDVHVHMREPGGEHKETWQSGTRAAVAGGVTMVLAMPNTQPPLVDEQSFAVVEQLAARAALCDYALYMGATEQNVALGPTLGPKCAGLKMYLNETFAALRLNSVEQWMEHLHHFPAHRPIVVHAEGQTLAALLFAARLCERRVHVAHVARAEEIALIRAARRNGQPGVTCEVCPHHLFFTADDLPEGMREVRPRLATARTDCEALWRHIDDIDCFVTDHAPHTRAEKCSGNPPPGFPGIEFMLPLLLQAVADGRLTMQQLVEKLHDNPRRIFGLPEQPDTYIEVEMNEVWTIPESGGWSKAGWTPFAGRQARGRVCTVVIRGQRVYDEGQFLVGPGFGHNVRLLPGAMAATATNLPSPSPAAELKTAAAKKTDGAGIGGGKKRGVAAVTAGTGGGGTTTKRHDSLRHQQQQRISPELSPDRTSVVGPSRLYGQNILCVEQFDKETVEQVLKLAKHFEEVAVKMAGADGVERLHPSAFGFPLRDFSVSLLFFEPSTRTMCSFDDAMRLLGGTVSVFNAEHSSVKKGETLEDTIITRCHQCTDVIVLRHPECGSARRASTVSCGVPIVNAGDGSGEHPTQALLDLQTIKQKLSSVHEKTVAMVGDLRNGRTVHSLAKLLSLYRKITLHYVSPPGLGMPDYVKQYVEDNGHGNQIVQREFTSLEEGIRGVDVIYMTRIQRERFANVADYEAVRGTFVLTPKVLNACCRDQVLAWRPHQPTPIIMHPLPRNEELSTELDMDRRAVYFQQMRYGLYVRMALLQLILCEHC</sequence>
<evidence type="ECO:0000256" key="2">
    <source>
        <dbReference type="ARBA" id="ARBA00004812"/>
    </source>
</evidence>
<dbReference type="SUPFAM" id="SSF52317">
    <property type="entry name" value="Class I glutamine amidotransferase-like"/>
    <property type="match status" value="1"/>
</dbReference>
<gene>
    <name evidence="40" type="ORF">niasHT_000967</name>
</gene>
<comment type="pathway">
    <text evidence="5">Amino-acid biosynthesis; L-arginine biosynthesis; carbamoyl phosphate from bicarbonate: step 1/1.</text>
</comment>
<evidence type="ECO:0000256" key="20">
    <source>
        <dbReference type="ARBA" id="ARBA00022840"/>
    </source>
</evidence>
<dbReference type="InterPro" id="IPR002195">
    <property type="entry name" value="Dihydroorotase_CS"/>
</dbReference>
<evidence type="ECO:0000256" key="10">
    <source>
        <dbReference type="ARBA" id="ARBA00013008"/>
    </source>
</evidence>
<evidence type="ECO:0000256" key="28">
    <source>
        <dbReference type="ARBA" id="ARBA00043998"/>
    </source>
</evidence>
<dbReference type="InterPro" id="IPR006274">
    <property type="entry name" value="CarbamoylP_synth_ssu"/>
</dbReference>
<dbReference type="EC" id="3.5.1.2" evidence="9"/>
<evidence type="ECO:0000256" key="37">
    <source>
        <dbReference type="SAM" id="MobiDB-lite"/>
    </source>
</evidence>
<dbReference type="Pfam" id="PF00117">
    <property type="entry name" value="GATase"/>
    <property type="match status" value="1"/>
</dbReference>
<dbReference type="SMART" id="SM01096">
    <property type="entry name" value="CPSase_L_D3"/>
    <property type="match status" value="1"/>
</dbReference>
<dbReference type="SUPFAM" id="SSF51556">
    <property type="entry name" value="Metallo-dependent hydrolases"/>
    <property type="match status" value="1"/>
</dbReference>
<comment type="similarity">
    <text evidence="26">In the C-terminal section; belongs to the aspartate/ornithine carbamoyltransferase superfamily. ATCase family.</text>
</comment>
<dbReference type="FunFam" id="3.40.50.1380:FF:000005">
    <property type="entry name" value="CAD protein-like isoform X1"/>
    <property type="match status" value="1"/>
</dbReference>
<dbReference type="Proteomes" id="UP001620626">
    <property type="component" value="Unassembled WGS sequence"/>
</dbReference>
<feature type="domain" description="MGS-like" evidence="39">
    <location>
        <begin position="1363"/>
        <end position="1525"/>
    </location>
</feature>
<comment type="catalytic activity">
    <reaction evidence="34">
        <text>L-glutamine + H2O = L-glutamate + NH4(+)</text>
        <dbReference type="Rhea" id="RHEA:15889"/>
        <dbReference type="ChEBI" id="CHEBI:15377"/>
        <dbReference type="ChEBI" id="CHEBI:28938"/>
        <dbReference type="ChEBI" id="CHEBI:29985"/>
        <dbReference type="ChEBI" id="CHEBI:58359"/>
        <dbReference type="EC" id="3.5.1.2"/>
    </reaction>
</comment>
<evidence type="ECO:0000256" key="9">
    <source>
        <dbReference type="ARBA" id="ARBA00012918"/>
    </source>
</evidence>
<evidence type="ECO:0000256" key="32">
    <source>
        <dbReference type="ARBA" id="ARBA00048816"/>
    </source>
</evidence>
<dbReference type="InterPro" id="IPR005483">
    <property type="entry name" value="CPSase_dom"/>
</dbReference>
<dbReference type="NCBIfam" id="NF009455">
    <property type="entry name" value="PRK12815.1"/>
    <property type="match status" value="1"/>
</dbReference>
<dbReference type="Pfam" id="PF00185">
    <property type="entry name" value="OTCace"/>
    <property type="match status" value="1"/>
</dbReference>
<keyword evidence="22" id="KW-0665">Pyrimidine biosynthesis</keyword>
<dbReference type="InterPro" id="IPR002474">
    <property type="entry name" value="CarbamoylP_synth_ssu_N"/>
</dbReference>
<dbReference type="Gene3D" id="3.40.50.1370">
    <property type="entry name" value="Aspartate/ornithine carbamoyltransferase"/>
    <property type="match status" value="2"/>
</dbReference>
<dbReference type="Gene3D" id="3.20.20.140">
    <property type="entry name" value="Metal-dependent hydrolases"/>
    <property type="match status" value="1"/>
</dbReference>
<evidence type="ECO:0000256" key="18">
    <source>
        <dbReference type="ARBA" id="ARBA00022801"/>
    </source>
</evidence>
<dbReference type="Gene3D" id="3.30.1490.20">
    <property type="entry name" value="ATP-grasp fold, A domain"/>
    <property type="match status" value="1"/>
</dbReference>
<evidence type="ECO:0000256" key="1">
    <source>
        <dbReference type="ARBA" id="ARBA00001947"/>
    </source>
</evidence>
<evidence type="ECO:0000256" key="33">
    <source>
        <dbReference type="ARBA" id="ARBA00048859"/>
    </source>
</evidence>
<evidence type="ECO:0000256" key="34">
    <source>
        <dbReference type="ARBA" id="ARBA00049534"/>
    </source>
</evidence>
<evidence type="ECO:0000256" key="6">
    <source>
        <dbReference type="ARBA" id="ARBA00009799"/>
    </source>
</evidence>
<evidence type="ECO:0000256" key="19">
    <source>
        <dbReference type="ARBA" id="ARBA00022833"/>
    </source>
</evidence>
<name>A0ABD2M4K7_9BILA</name>
<dbReference type="CDD" id="cd01744">
    <property type="entry name" value="GATase1_CPSase"/>
    <property type="match status" value="1"/>
</dbReference>
<dbReference type="GO" id="GO:0019856">
    <property type="term" value="P:pyrimidine nucleobase biosynthetic process"/>
    <property type="evidence" value="ECO:0007669"/>
    <property type="project" value="UniProtKB-ARBA"/>
</dbReference>
<dbReference type="NCBIfam" id="TIGR00670">
    <property type="entry name" value="asp_carb_tr"/>
    <property type="match status" value="1"/>
</dbReference>
<dbReference type="InterPro" id="IPR016185">
    <property type="entry name" value="PreATP-grasp_dom_sf"/>
</dbReference>
<evidence type="ECO:0000256" key="8">
    <source>
        <dbReference type="ARBA" id="ARBA00012860"/>
    </source>
</evidence>
<comment type="caution">
    <text evidence="40">The sequence shown here is derived from an EMBL/GenBank/DDBJ whole genome shotgun (WGS) entry which is preliminary data.</text>
</comment>
<dbReference type="Pfam" id="PF02142">
    <property type="entry name" value="MGS"/>
    <property type="match status" value="1"/>
</dbReference>
<keyword evidence="13" id="KW-0028">Amino-acid biosynthesis</keyword>
<dbReference type="InterPro" id="IPR006132">
    <property type="entry name" value="Asp/Orn_carbamoyltranf_P-bd"/>
</dbReference>
<dbReference type="PROSITE" id="PS50975">
    <property type="entry name" value="ATP_GRASP"/>
    <property type="match status" value="2"/>
</dbReference>
<dbReference type="InterPro" id="IPR005479">
    <property type="entry name" value="CPAse_ATP-bd"/>
</dbReference>
<evidence type="ECO:0000256" key="16">
    <source>
        <dbReference type="ARBA" id="ARBA00022737"/>
    </source>
</evidence>
<dbReference type="PROSITE" id="PS51273">
    <property type="entry name" value="GATASE_TYPE_1"/>
    <property type="match status" value="1"/>
</dbReference>
<keyword evidence="18" id="KW-0378">Hydrolase</keyword>
<evidence type="ECO:0000256" key="25">
    <source>
        <dbReference type="ARBA" id="ARBA00043968"/>
    </source>
</evidence>
<evidence type="ECO:0000256" key="35">
    <source>
        <dbReference type="ARBA" id="ARBA00074189"/>
    </source>
</evidence>
<keyword evidence="21" id="KW-0315">Glutamine amidotransferase</keyword>
<dbReference type="GO" id="GO:0046872">
    <property type="term" value="F:metal ion binding"/>
    <property type="evidence" value="ECO:0007669"/>
    <property type="project" value="UniProtKB-KW"/>
</dbReference>
<dbReference type="NCBIfam" id="TIGR01369">
    <property type="entry name" value="CPSaseII_lrg"/>
    <property type="match status" value="1"/>
</dbReference>
<evidence type="ECO:0000313" key="41">
    <source>
        <dbReference type="Proteomes" id="UP001620626"/>
    </source>
</evidence>
<dbReference type="EC" id="3.5.2.3" evidence="8"/>
<evidence type="ECO:0000256" key="13">
    <source>
        <dbReference type="ARBA" id="ARBA00022605"/>
    </source>
</evidence>
<evidence type="ECO:0000256" key="24">
    <source>
        <dbReference type="ARBA" id="ARBA00023268"/>
    </source>
</evidence>
<dbReference type="InterPro" id="IPR029062">
    <property type="entry name" value="Class_I_gatase-like"/>
</dbReference>
<dbReference type="SUPFAM" id="SSF51338">
    <property type="entry name" value="Composite domain of metallo-dependent hydrolases"/>
    <property type="match status" value="1"/>
</dbReference>
<dbReference type="PRINTS" id="PR00098">
    <property type="entry name" value="CPSASE"/>
</dbReference>
<comment type="similarity">
    <text evidence="27">In the N-terminal section; belongs to the CarA family.</text>
</comment>
<dbReference type="SUPFAM" id="SSF48108">
    <property type="entry name" value="Carbamoyl phosphate synthetase, large subunit connection domain"/>
    <property type="match status" value="1"/>
</dbReference>
<evidence type="ECO:0000256" key="7">
    <source>
        <dbReference type="ARBA" id="ARBA00012738"/>
    </source>
</evidence>
<keyword evidence="16" id="KW-0677">Repeat</keyword>
<dbReference type="PRINTS" id="PR00099">
    <property type="entry name" value="CPSGATASE"/>
</dbReference>
<dbReference type="GO" id="GO:0004087">
    <property type="term" value="F:carbamoyl-phosphate synthase (ammonia) activity"/>
    <property type="evidence" value="ECO:0007669"/>
    <property type="project" value="UniProtKB-EC"/>
</dbReference>
<dbReference type="GO" id="GO:0004088">
    <property type="term" value="F:carbamoyl-phosphate synthase (glutamine-hydrolyzing) activity"/>
    <property type="evidence" value="ECO:0007669"/>
    <property type="project" value="UniProtKB-EC"/>
</dbReference>
<dbReference type="Gene3D" id="3.40.50.880">
    <property type="match status" value="1"/>
</dbReference>
<dbReference type="PROSITE" id="PS00867">
    <property type="entry name" value="CPSASE_2"/>
    <property type="match status" value="1"/>
</dbReference>
<feature type="region of interest" description="Disordered" evidence="37">
    <location>
        <begin position="1936"/>
        <end position="1969"/>
    </location>
</feature>
<dbReference type="SUPFAM" id="SSF53671">
    <property type="entry name" value="Aspartate/ornithine carbamoyltransferase"/>
    <property type="match status" value="1"/>
</dbReference>
<dbReference type="NCBIfam" id="NF009475">
    <property type="entry name" value="PRK12838.1"/>
    <property type="match status" value="1"/>
</dbReference>
<keyword evidence="24" id="KW-0511">Multifunctional enzyme</keyword>
<keyword evidence="19" id="KW-0862">Zinc</keyword>
<dbReference type="PROSITE" id="PS00866">
    <property type="entry name" value="CPSASE_1"/>
    <property type="match status" value="2"/>
</dbReference>
<dbReference type="EC" id="6.3.4.16" evidence="29"/>
<dbReference type="EMBL" id="JBICBT010000138">
    <property type="protein sequence ID" value="KAL3122391.1"/>
    <property type="molecule type" value="Genomic_DNA"/>
</dbReference>
<evidence type="ECO:0000256" key="17">
    <source>
        <dbReference type="ARBA" id="ARBA00022741"/>
    </source>
</evidence>
<dbReference type="FunFam" id="3.20.20.140:FF:000036">
    <property type="entry name" value="Carbamoyl-phosphate synthase large chain"/>
    <property type="match status" value="1"/>
</dbReference>
<keyword evidence="17 36" id="KW-0547">Nucleotide-binding</keyword>
<dbReference type="Gene3D" id="3.40.50.1380">
    <property type="entry name" value="Methylglyoxal synthase-like domain"/>
    <property type="match status" value="1"/>
</dbReference>
<dbReference type="InterPro" id="IPR017926">
    <property type="entry name" value="GATASE"/>
</dbReference>
<dbReference type="PRINTS" id="PR00100">
    <property type="entry name" value="AOTCASE"/>
</dbReference>
<dbReference type="Pfam" id="PF01979">
    <property type="entry name" value="Amidohydro_1"/>
    <property type="match status" value="1"/>
</dbReference>
<dbReference type="InterPro" id="IPR011059">
    <property type="entry name" value="Metal-dep_hydrolase_composite"/>
</dbReference>
<dbReference type="PRINTS" id="PR00101">
    <property type="entry name" value="ATCASE"/>
</dbReference>
<dbReference type="FunFam" id="3.30.470.20:FF:000001">
    <property type="entry name" value="Carbamoyl-phosphate synthase large chain"/>
    <property type="match status" value="1"/>
</dbReference>
<dbReference type="GO" id="GO:0004151">
    <property type="term" value="F:dihydroorotase activity"/>
    <property type="evidence" value="ECO:0007669"/>
    <property type="project" value="UniProtKB-EC"/>
</dbReference>
<evidence type="ECO:0000256" key="26">
    <source>
        <dbReference type="ARBA" id="ARBA00043979"/>
    </source>
</evidence>
<dbReference type="GO" id="GO:0006526">
    <property type="term" value="P:L-arginine biosynthetic process"/>
    <property type="evidence" value="ECO:0007669"/>
    <property type="project" value="UniProtKB-KW"/>
</dbReference>
<dbReference type="Pfam" id="PF00988">
    <property type="entry name" value="CPSase_sm_chain"/>
    <property type="match status" value="1"/>
</dbReference>
<dbReference type="PROSITE" id="PS00483">
    <property type="entry name" value="DIHYDROOROTASE_2"/>
    <property type="match status" value="1"/>
</dbReference>
<dbReference type="SUPFAM" id="SSF56059">
    <property type="entry name" value="Glutathione synthetase ATP-binding domain-like"/>
    <property type="match status" value="2"/>
</dbReference>
<dbReference type="SMART" id="SM01097">
    <property type="entry name" value="CPSase_sm_chain"/>
    <property type="match status" value="1"/>
</dbReference>
<comment type="catalytic activity">
    <reaction evidence="30">
        <text>hydrogencarbonate + NH4(+) + 2 ATP = carbamoyl phosphate + 2 ADP + phosphate + 2 H(+)</text>
        <dbReference type="Rhea" id="RHEA:18029"/>
        <dbReference type="ChEBI" id="CHEBI:15378"/>
        <dbReference type="ChEBI" id="CHEBI:17544"/>
        <dbReference type="ChEBI" id="CHEBI:28938"/>
        <dbReference type="ChEBI" id="CHEBI:30616"/>
        <dbReference type="ChEBI" id="CHEBI:43474"/>
        <dbReference type="ChEBI" id="CHEBI:58228"/>
        <dbReference type="ChEBI" id="CHEBI:456216"/>
        <dbReference type="EC" id="6.3.4.16"/>
    </reaction>
</comment>
<dbReference type="GO" id="GO:0004359">
    <property type="term" value="F:glutaminase activity"/>
    <property type="evidence" value="ECO:0007669"/>
    <property type="project" value="UniProtKB-EC"/>
</dbReference>
<evidence type="ECO:0000256" key="11">
    <source>
        <dbReference type="ARBA" id="ARBA00022571"/>
    </source>
</evidence>
<dbReference type="GO" id="GO:0004070">
    <property type="term" value="F:aspartate carbamoyltransferase activity"/>
    <property type="evidence" value="ECO:0007669"/>
    <property type="project" value="UniProtKB-EC"/>
</dbReference>
<dbReference type="NCBIfam" id="NF003671">
    <property type="entry name" value="PRK05294.1"/>
    <property type="match status" value="1"/>
</dbReference>
<keyword evidence="23" id="KW-0464">Manganese</keyword>
<dbReference type="InterPro" id="IPR035686">
    <property type="entry name" value="CPSase_GATase1"/>
</dbReference>
<dbReference type="Pfam" id="PF25596">
    <property type="entry name" value="CPSase_L_D1"/>
    <property type="match status" value="2"/>
</dbReference>